<evidence type="ECO:0000313" key="2">
    <source>
        <dbReference type="Proteomes" id="UP000237347"/>
    </source>
</evidence>
<proteinExistence type="predicted"/>
<dbReference type="AlphaFoldDB" id="A0AAW0IMY0"/>
<gene>
    <name evidence="1" type="ORF">CFP56_001271</name>
</gene>
<evidence type="ECO:0000313" key="1">
    <source>
        <dbReference type="EMBL" id="KAK7815654.1"/>
    </source>
</evidence>
<accession>A0AAW0IMY0</accession>
<name>A0AAW0IMY0_QUESU</name>
<keyword evidence="2" id="KW-1185">Reference proteome</keyword>
<dbReference type="Proteomes" id="UP000237347">
    <property type="component" value="Unassembled WGS sequence"/>
</dbReference>
<reference evidence="1 2" key="1">
    <citation type="journal article" date="2018" name="Sci. Data">
        <title>The draft genome sequence of cork oak.</title>
        <authorList>
            <person name="Ramos A.M."/>
            <person name="Usie A."/>
            <person name="Barbosa P."/>
            <person name="Barros P.M."/>
            <person name="Capote T."/>
            <person name="Chaves I."/>
            <person name="Simoes F."/>
            <person name="Abreu I."/>
            <person name="Carrasquinho I."/>
            <person name="Faro C."/>
            <person name="Guimaraes J.B."/>
            <person name="Mendonca D."/>
            <person name="Nobrega F."/>
            <person name="Rodrigues L."/>
            <person name="Saibo N.J.M."/>
            <person name="Varela M.C."/>
            <person name="Egas C."/>
            <person name="Matos J."/>
            <person name="Miguel C.M."/>
            <person name="Oliveira M.M."/>
            <person name="Ricardo C.P."/>
            <person name="Goncalves S."/>
        </authorList>
    </citation>
    <scope>NUCLEOTIDE SEQUENCE [LARGE SCALE GENOMIC DNA]</scope>
    <source>
        <strain evidence="2">cv. HL8</strain>
    </source>
</reference>
<comment type="caution">
    <text evidence="1">The sequence shown here is derived from an EMBL/GenBank/DDBJ whole genome shotgun (WGS) entry which is preliminary data.</text>
</comment>
<sequence>MKGTSSILLSTLSSPLCGISQSTILGNLAWAYLQQNNYSSAKKHYRVDLEVSMLDITICSF</sequence>
<dbReference type="EMBL" id="PKMF04000989">
    <property type="protein sequence ID" value="KAK7815654.1"/>
    <property type="molecule type" value="Genomic_DNA"/>
</dbReference>
<protein>
    <submittedName>
        <fullName evidence="1">Uncharacterized protein</fullName>
    </submittedName>
</protein>
<organism evidence="1 2">
    <name type="scientific">Quercus suber</name>
    <name type="common">Cork oak</name>
    <dbReference type="NCBI Taxonomy" id="58331"/>
    <lineage>
        <taxon>Eukaryota</taxon>
        <taxon>Viridiplantae</taxon>
        <taxon>Streptophyta</taxon>
        <taxon>Embryophyta</taxon>
        <taxon>Tracheophyta</taxon>
        <taxon>Spermatophyta</taxon>
        <taxon>Magnoliopsida</taxon>
        <taxon>eudicotyledons</taxon>
        <taxon>Gunneridae</taxon>
        <taxon>Pentapetalae</taxon>
        <taxon>rosids</taxon>
        <taxon>fabids</taxon>
        <taxon>Fagales</taxon>
        <taxon>Fagaceae</taxon>
        <taxon>Quercus</taxon>
    </lineage>
</organism>